<keyword evidence="2" id="KW-0456">Lyase</keyword>
<gene>
    <name evidence="2" type="ordered locus">Halxa_2867</name>
</gene>
<evidence type="ECO:0000313" key="2">
    <source>
        <dbReference type="EMBL" id="AEH37483.1"/>
    </source>
</evidence>
<dbReference type="SUPFAM" id="SSF48371">
    <property type="entry name" value="ARM repeat"/>
    <property type="match status" value="1"/>
</dbReference>
<dbReference type="SMART" id="SM00567">
    <property type="entry name" value="EZ_HEAT"/>
    <property type="match status" value="4"/>
</dbReference>
<dbReference type="Pfam" id="PF13646">
    <property type="entry name" value="HEAT_2"/>
    <property type="match status" value="1"/>
</dbReference>
<protein>
    <submittedName>
        <fullName evidence="2">PBS lyase HEAT domain protein repeat-containing protein</fullName>
    </submittedName>
</protein>
<dbReference type="KEGG" id="hxa:Halxa_2867"/>
<feature type="compositionally biased region" description="Acidic residues" evidence="1">
    <location>
        <begin position="1"/>
        <end position="27"/>
    </location>
</feature>
<dbReference type="STRING" id="797210.Halxa_2867"/>
<feature type="region of interest" description="Disordered" evidence="1">
    <location>
        <begin position="1"/>
        <end position="147"/>
    </location>
</feature>
<organism evidence="2 3">
    <name type="scientific">Halopiger xanaduensis (strain DSM 18323 / JCM 14033 / SH-6)</name>
    <dbReference type="NCBI Taxonomy" id="797210"/>
    <lineage>
        <taxon>Archaea</taxon>
        <taxon>Methanobacteriati</taxon>
        <taxon>Methanobacteriota</taxon>
        <taxon>Stenosarchaea group</taxon>
        <taxon>Halobacteria</taxon>
        <taxon>Halobacteriales</taxon>
        <taxon>Natrialbaceae</taxon>
        <taxon>Halopiger</taxon>
    </lineage>
</organism>
<dbReference type="eggNOG" id="arCOG04653">
    <property type="taxonomic scope" value="Archaea"/>
</dbReference>
<dbReference type="AlphaFoldDB" id="F8D483"/>
<dbReference type="GO" id="GO:0016829">
    <property type="term" value="F:lyase activity"/>
    <property type="evidence" value="ECO:0007669"/>
    <property type="project" value="UniProtKB-KW"/>
</dbReference>
<feature type="compositionally biased region" description="Acidic residues" evidence="1">
    <location>
        <begin position="74"/>
        <end position="121"/>
    </location>
</feature>
<keyword evidence="3" id="KW-1185">Reference proteome</keyword>
<accession>F8D483</accession>
<dbReference type="InterPro" id="IPR011989">
    <property type="entry name" value="ARM-like"/>
</dbReference>
<dbReference type="InterPro" id="IPR004155">
    <property type="entry name" value="PBS_lyase_HEAT"/>
</dbReference>
<dbReference type="InterPro" id="IPR016024">
    <property type="entry name" value="ARM-type_fold"/>
</dbReference>
<dbReference type="Gene3D" id="1.25.10.10">
    <property type="entry name" value="Leucine-rich Repeat Variant"/>
    <property type="match status" value="1"/>
</dbReference>
<dbReference type="Proteomes" id="UP000006794">
    <property type="component" value="Chromosome"/>
</dbReference>
<feature type="compositionally biased region" description="Acidic residues" evidence="1">
    <location>
        <begin position="51"/>
        <end position="66"/>
    </location>
</feature>
<proteinExistence type="predicted"/>
<evidence type="ECO:0000313" key="3">
    <source>
        <dbReference type="Proteomes" id="UP000006794"/>
    </source>
</evidence>
<dbReference type="EMBL" id="CP002839">
    <property type="protein sequence ID" value="AEH37483.1"/>
    <property type="molecule type" value="Genomic_DNA"/>
</dbReference>
<sequence length="469" mass="51286">MSEESNGDESEAETEAEGEAAEEEQSADLEAIRTQLEALNDDLEGLQSDLEAAETEDDLDVVEADIEEFRADLEEIEIPEPPEEEEDEDEDDEESEPAPEEELQETYDEIESDVSDLEDDLEDKRGPYAGDVIGEIDGVSSTITGTRWAEEGDGELIDATEAFLADLNDLLGTSVSLPGGLEPASGAELGENGQEEKTVPDELGATLDEATAAVDAADLDPDEDAETIAGLLEATDEFESAVDDATEWTDLEVREQLRREGFFDVLDHIKDFPPELHALKVHEKRGNVDQILLAYDSLGSEFMEEHCLEALERMGPEEAIDPMVQKANRRDEAAIRILGKIGVEDDQVVDTLLDYVDSNPTLQRPSFRALGEIGAEDAIQPIADQLVADEPDVRSWAARALGLIGDTRAIDPLADVLEDDEQDRVRASAAWALNQIGTQDALEIVAEYEDDRAYLVQAEAENVDLEPAA</sequence>
<evidence type="ECO:0000256" key="1">
    <source>
        <dbReference type="SAM" id="MobiDB-lite"/>
    </source>
</evidence>
<dbReference type="GeneID" id="10797820"/>
<reference evidence="2 3" key="1">
    <citation type="journal article" date="2012" name="Stand. Genomic Sci.">
        <title>Complete genome sequence of Halopiger xanaduensis type strain (SH-6(T)).</title>
        <authorList>
            <person name="Anderson I."/>
            <person name="Tindall B.J."/>
            <person name="Rohde M."/>
            <person name="Lucas S."/>
            <person name="Han J."/>
            <person name="Lapidus A."/>
            <person name="Cheng J.F."/>
            <person name="Goodwin L."/>
            <person name="Pitluck S."/>
            <person name="Peters L."/>
            <person name="Pati A."/>
            <person name="Mikhailova N."/>
            <person name="Pagani I."/>
            <person name="Teshima H."/>
            <person name="Han C."/>
            <person name="Tapia R."/>
            <person name="Land M."/>
            <person name="Woyke T."/>
            <person name="Klenk H.P."/>
            <person name="Kyrpides N."/>
            <person name="Ivanova N."/>
        </authorList>
    </citation>
    <scope>NUCLEOTIDE SEQUENCE [LARGE SCALE GENOMIC DNA]</scope>
    <source>
        <strain evidence="3">DSM 18323 / JCM 14033 / SH-6</strain>
    </source>
</reference>
<dbReference type="PANTHER" id="PTHR12697">
    <property type="entry name" value="PBS LYASE HEAT-LIKE PROTEIN"/>
    <property type="match status" value="1"/>
</dbReference>
<dbReference type="GO" id="GO:0016491">
    <property type="term" value="F:oxidoreductase activity"/>
    <property type="evidence" value="ECO:0007669"/>
    <property type="project" value="TreeGrafter"/>
</dbReference>
<dbReference type="RefSeq" id="WP_013880373.1">
    <property type="nucleotide sequence ID" value="NC_015666.1"/>
</dbReference>
<dbReference type="OrthoDB" id="293146at2157"/>
<dbReference type="HOGENOM" id="CLU_661582_0_0_2"/>
<dbReference type="PANTHER" id="PTHR12697:SF5">
    <property type="entry name" value="DEOXYHYPUSINE HYDROXYLASE"/>
    <property type="match status" value="1"/>
</dbReference>
<name>F8D483_HALXS</name>